<feature type="domain" description="VOC" evidence="8">
    <location>
        <begin position="146"/>
        <end position="266"/>
    </location>
</feature>
<keyword evidence="5" id="KW-0058">Aromatic hydrocarbons catabolism</keyword>
<dbReference type="Gene3D" id="3.10.180.10">
    <property type="entry name" value="2,3-Dihydroxybiphenyl 1,2-Dioxygenase, domain 1"/>
    <property type="match status" value="2"/>
</dbReference>
<keyword evidence="4" id="KW-0677">Repeat</keyword>
<dbReference type="AlphaFoldDB" id="A0A0N9NCA6"/>
<dbReference type="GO" id="GO:0018577">
    <property type="term" value="F:catechol 2,3-dioxygenase activity"/>
    <property type="evidence" value="ECO:0007669"/>
    <property type="project" value="InterPro"/>
</dbReference>
<dbReference type="InterPro" id="IPR017624">
    <property type="entry name" value="Catechol_2-3_dOase"/>
</dbReference>
<dbReference type="SUPFAM" id="SSF54593">
    <property type="entry name" value="Glyoxalase/Bleomycin resistance protein/Dihydroxybiphenyl dioxygenase"/>
    <property type="match status" value="1"/>
</dbReference>
<dbReference type="InterPro" id="IPR054560">
    <property type="entry name" value="XylE-like_N"/>
</dbReference>
<evidence type="ECO:0000313" key="10">
    <source>
        <dbReference type="Proteomes" id="UP000063789"/>
    </source>
</evidence>
<proteinExistence type="inferred from homology"/>
<evidence type="ECO:0000256" key="4">
    <source>
        <dbReference type="ARBA" id="ARBA00022737"/>
    </source>
</evidence>
<keyword evidence="10" id="KW-1185">Reference proteome</keyword>
<dbReference type="EMBL" id="CP011853">
    <property type="protein sequence ID" value="ALG86086.1"/>
    <property type="molecule type" value="Genomic_DNA"/>
</dbReference>
<gene>
    <name evidence="9" type="ORF">ACH46_18260</name>
</gene>
<reference evidence="10" key="1">
    <citation type="submission" date="2015-06" db="EMBL/GenBank/DDBJ databases">
        <title>Complete genome sequence and metabolic analysis of phthalate degradation pathway in Gordonia sp. QH-11.</title>
        <authorList>
            <person name="Jin D."/>
            <person name="Kong X."/>
            <person name="Bai Z."/>
        </authorList>
    </citation>
    <scope>NUCLEOTIDE SEQUENCE [LARGE SCALE GENOMIC DNA]</scope>
    <source>
        <strain evidence="10">QH-11</strain>
    </source>
</reference>
<dbReference type="KEGG" id="goq:ACH46_18260"/>
<keyword evidence="7" id="KW-0560">Oxidoreductase</keyword>
<organism evidence="9 10">
    <name type="scientific">Gordonia phthalatica</name>
    <dbReference type="NCBI Taxonomy" id="1136941"/>
    <lineage>
        <taxon>Bacteria</taxon>
        <taxon>Bacillati</taxon>
        <taxon>Actinomycetota</taxon>
        <taxon>Actinomycetes</taxon>
        <taxon>Mycobacteriales</taxon>
        <taxon>Gordoniaceae</taxon>
        <taxon>Gordonia</taxon>
    </lineage>
</organism>
<sequence>MSVIRLGYVHIRVADLAESAEHYQNTLGMDRVAEADGRHYLKSWDEHDHHSVVLEEGGVGLVKLGYKVESTADLDLYEKRARAFGTTVQRMSAGDNVGIGDGLRITLPSEHVLELYSDAEYLGNATGNWNPDPWPREGLRGIGVPRLDHTLITTESPALLERFFSEVLDFRAAEHLVGGEDNEDLIASWMFCSDQPHDIAFVKGEQGKLHHFAYHVDDWSSLRHAGDLFSMRDVPIDFGPARHGITRGETLYFFDPAGNRNEVFAGGYRTGPDFRTITWTMDNAARGINYTHRELDPDFLNVVT</sequence>
<dbReference type="GO" id="GO:0008198">
    <property type="term" value="F:ferrous iron binding"/>
    <property type="evidence" value="ECO:0007669"/>
    <property type="project" value="InterPro"/>
</dbReference>
<evidence type="ECO:0000313" key="9">
    <source>
        <dbReference type="EMBL" id="ALG86086.1"/>
    </source>
</evidence>
<evidence type="ECO:0000256" key="2">
    <source>
        <dbReference type="ARBA" id="ARBA00011881"/>
    </source>
</evidence>
<protein>
    <submittedName>
        <fullName evidence="9">Catechol 1,2-dioxygenase</fullName>
    </submittedName>
</protein>
<accession>A0A0N9NCA6</accession>
<dbReference type="OrthoDB" id="317332at2"/>
<evidence type="ECO:0000256" key="3">
    <source>
        <dbReference type="ARBA" id="ARBA00022723"/>
    </source>
</evidence>
<dbReference type="InterPro" id="IPR004360">
    <property type="entry name" value="Glyas_Fos-R_dOase_dom"/>
</dbReference>
<name>A0A0N9NCA6_9ACTN</name>
<keyword evidence="3" id="KW-0479">Metal-binding</keyword>
<comment type="similarity">
    <text evidence="1">Belongs to the extradiol ring-cleavage dioxygenase family.</text>
</comment>
<evidence type="ECO:0000256" key="7">
    <source>
        <dbReference type="ARBA" id="ARBA00023002"/>
    </source>
</evidence>
<evidence type="ECO:0000256" key="6">
    <source>
        <dbReference type="ARBA" id="ARBA00022964"/>
    </source>
</evidence>
<keyword evidence="6 9" id="KW-0223">Dioxygenase</keyword>
<dbReference type="PATRIC" id="fig|1136941.3.peg.3736"/>
<feature type="domain" description="VOC" evidence="8">
    <location>
        <begin position="5"/>
        <end position="118"/>
    </location>
</feature>
<dbReference type="InterPro" id="IPR037523">
    <property type="entry name" value="VOC_core"/>
</dbReference>
<dbReference type="Pfam" id="PF22247">
    <property type="entry name" value="Diox-like_N"/>
    <property type="match status" value="1"/>
</dbReference>
<comment type="subunit">
    <text evidence="2">Homotetramer.</text>
</comment>
<evidence type="ECO:0000256" key="1">
    <source>
        <dbReference type="ARBA" id="ARBA00008784"/>
    </source>
</evidence>
<reference evidence="9 10" key="2">
    <citation type="journal article" date="2017" name="Int. J. Syst. Evol. Microbiol.">
        <title>Gordonia phthalatica sp. nov., a di-n-butyl phthalate-degrading bacterium isolated from activated sludge.</title>
        <authorList>
            <person name="Jin D."/>
            <person name="Kong X."/>
            <person name="Jia M."/>
            <person name="Yu X."/>
            <person name="Wang X."/>
            <person name="Zhuang X."/>
            <person name="Deng Y."/>
            <person name="Bai Z."/>
        </authorList>
    </citation>
    <scope>NUCLEOTIDE SEQUENCE [LARGE SCALE GENOMIC DNA]</scope>
    <source>
        <strain evidence="9 10">QH-11</strain>
    </source>
</reference>
<dbReference type="Proteomes" id="UP000063789">
    <property type="component" value="Chromosome"/>
</dbReference>
<dbReference type="STRING" id="1136941.ACH46_18260"/>
<evidence type="ECO:0000259" key="8">
    <source>
        <dbReference type="PROSITE" id="PS51819"/>
    </source>
</evidence>
<dbReference type="NCBIfam" id="TIGR03211">
    <property type="entry name" value="catechol_2_3"/>
    <property type="match status" value="1"/>
</dbReference>
<dbReference type="Pfam" id="PF00903">
    <property type="entry name" value="Glyoxalase"/>
    <property type="match status" value="1"/>
</dbReference>
<dbReference type="InterPro" id="IPR029068">
    <property type="entry name" value="Glyas_Bleomycin-R_OHBP_Dase"/>
</dbReference>
<evidence type="ECO:0000256" key="5">
    <source>
        <dbReference type="ARBA" id="ARBA00022797"/>
    </source>
</evidence>
<dbReference type="PROSITE" id="PS51819">
    <property type="entry name" value="VOC"/>
    <property type="match status" value="2"/>
</dbReference>
<dbReference type="RefSeq" id="WP_062394187.1">
    <property type="nucleotide sequence ID" value="NZ_CP011853.1"/>
</dbReference>